<dbReference type="GeneID" id="109716644"/>
<keyword evidence="5" id="KW-0479">Metal-binding</keyword>
<keyword evidence="6 12" id="KW-0863">Zinc-finger</keyword>
<reference evidence="14" key="1">
    <citation type="journal article" date="2015" name="Nat. Genet.">
        <title>The pineapple genome and the evolution of CAM photosynthesis.</title>
        <authorList>
            <person name="Ming R."/>
            <person name="VanBuren R."/>
            <person name="Wai C.M."/>
            <person name="Tang H."/>
            <person name="Schatz M.C."/>
            <person name="Bowers J.E."/>
            <person name="Lyons E."/>
            <person name="Wang M.L."/>
            <person name="Chen J."/>
            <person name="Biggers E."/>
            <person name="Zhang J."/>
            <person name="Huang L."/>
            <person name="Zhang L."/>
            <person name="Miao W."/>
            <person name="Zhang J."/>
            <person name="Ye Z."/>
            <person name="Miao C."/>
            <person name="Lin Z."/>
            <person name="Wang H."/>
            <person name="Zhou H."/>
            <person name="Yim W.C."/>
            <person name="Priest H.D."/>
            <person name="Zheng C."/>
            <person name="Woodhouse M."/>
            <person name="Edger P.P."/>
            <person name="Guyot R."/>
            <person name="Guo H.B."/>
            <person name="Guo H."/>
            <person name="Zheng G."/>
            <person name="Singh R."/>
            <person name="Sharma A."/>
            <person name="Min X."/>
            <person name="Zheng Y."/>
            <person name="Lee H."/>
            <person name="Gurtowski J."/>
            <person name="Sedlazeck F.J."/>
            <person name="Harkess A."/>
            <person name="McKain M.R."/>
            <person name="Liao Z."/>
            <person name="Fang J."/>
            <person name="Liu J."/>
            <person name="Zhang X."/>
            <person name="Zhang Q."/>
            <person name="Hu W."/>
            <person name="Qin Y."/>
            <person name="Wang K."/>
            <person name="Chen L.Y."/>
            <person name="Shirley N."/>
            <person name="Lin Y.R."/>
            <person name="Liu L.Y."/>
            <person name="Hernandez A.G."/>
            <person name="Wright C.L."/>
            <person name="Bulone V."/>
            <person name="Tuskan G.A."/>
            <person name="Heath K."/>
            <person name="Zee F."/>
            <person name="Moore P.H."/>
            <person name="Sunkar R."/>
            <person name="Leebens-Mack J.H."/>
            <person name="Mockler T."/>
            <person name="Bennetzen J.L."/>
            <person name="Freeling M."/>
            <person name="Sankoff D."/>
            <person name="Paterson A.H."/>
            <person name="Zhu X."/>
            <person name="Yang X."/>
            <person name="Smith J.A."/>
            <person name="Cushman J.C."/>
            <person name="Paull R.E."/>
            <person name="Yu Q."/>
        </authorList>
    </citation>
    <scope>NUCLEOTIDE SEQUENCE [LARGE SCALE GENOMIC DNA]</scope>
    <source>
        <strain evidence="14">cv. F153</strain>
    </source>
</reference>
<comment type="subcellular location">
    <subcellularLocation>
        <location evidence="1">Membrane</location>
        <topology evidence="1">Single-pass membrane protein</topology>
    </subcellularLocation>
</comment>
<comment type="pathway">
    <text evidence="2">Protein modification; protein ubiquitination.</text>
</comment>
<dbReference type="RefSeq" id="XP_020097771.1">
    <property type="nucleotide sequence ID" value="XM_020242182.1"/>
</dbReference>
<evidence type="ECO:0000313" key="14">
    <source>
        <dbReference type="Proteomes" id="UP000515123"/>
    </source>
</evidence>
<dbReference type="Proteomes" id="UP000515123">
    <property type="component" value="Linkage group 10"/>
</dbReference>
<name>A0A6P5FN87_ANACO</name>
<dbReference type="GO" id="GO:0008270">
    <property type="term" value="F:zinc ion binding"/>
    <property type="evidence" value="ECO:0007669"/>
    <property type="project" value="UniProtKB-KW"/>
</dbReference>
<comment type="similarity">
    <text evidence="11">Belongs to the RING-type zinc finger family. ATL subfamily.</text>
</comment>
<reference evidence="15" key="2">
    <citation type="submission" date="2025-08" db="UniProtKB">
        <authorList>
            <consortium name="RefSeq"/>
        </authorList>
    </citation>
    <scope>IDENTIFICATION</scope>
    <source>
        <tissue evidence="15">Leaf</tissue>
    </source>
</reference>
<dbReference type="InterPro" id="IPR001841">
    <property type="entry name" value="Znf_RING"/>
</dbReference>
<dbReference type="Gene3D" id="3.30.40.10">
    <property type="entry name" value="Zinc/RING finger domain, C3HC4 (zinc finger)"/>
    <property type="match status" value="1"/>
</dbReference>
<dbReference type="AlphaFoldDB" id="A0A6P5FN87"/>
<dbReference type="Pfam" id="PF13639">
    <property type="entry name" value="zf-RING_2"/>
    <property type="match status" value="1"/>
</dbReference>
<dbReference type="PANTHER" id="PTHR45768">
    <property type="entry name" value="E3 UBIQUITIN-PROTEIN LIGASE RNF13-LIKE"/>
    <property type="match status" value="1"/>
</dbReference>
<protein>
    <submittedName>
        <fullName evidence="15">RING-H2 finger protein ATL39-like</fullName>
    </submittedName>
</protein>
<evidence type="ECO:0000256" key="1">
    <source>
        <dbReference type="ARBA" id="ARBA00004167"/>
    </source>
</evidence>
<keyword evidence="7" id="KW-0833">Ubl conjugation pathway</keyword>
<feature type="domain" description="RING-type" evidence="13">
    <location>
        <begin position="114"/>
        <end position="156"/>
    </location>
</feature>
<accession>A0A6P5FN87</accession>
<evidence type="ECO:0000256" key="5">
    <source>
        <dbReference type="ARBA" id="ARBA00022723"/>
    </source>
</evidence>
<dbReference type="CDD" id="cd16454">
    <property type="entry name" value="RING-H2_PA-TM-RING"/>
    <property type="match status" value="1"/>
</dbReference>
<dbReference type="PROSITE" id="PS50089">
    <property type="entry name" value="ZF_RING_2"/>
    <property type="match status" value="1"/>
</dbReference>
<keyword evidence="14" id="KW-1185">Reference proteome</keyword>
<proteinExistence type="inferred from homology"/>
<keyword evidence="10" id="KW-0472">Membrane</keyword>
<dbReference type="OrthoDB" id="8062037at2759"/>
<organism evidence="14 15">
    <name type="scientific">Ananas comosus</name>
    <name type="common">Pineapple</name>
    <name type="synonym">Ananas ananas</name>
    <dbReference type="NCBI Taxonomy" id="4615"/>
    <lineage>
        <taxon>Eukaryota</taxon>
        <taxon>Viridiplantae</taxon>
        <taxon>Streptophyta</taxon>
        <taxon>Embryophyta</taxon>
        <taxon>Tracheophyta</taxon>
        <taxon>Spermatophyta</taxon>
        <taxon>Magnoliopsida</taxon>
        <taxon>Liliopsida</taxon>
        <taxon>Poales</taxon>
        <taxon>Bromeliaceae</taxon>
        <taxon>Bromelioideae</taxon>
        <taxon>Ananas</taxon>
    </lineage>
</organism>
<keyword evidence="8" id="KW-0862">Zinc</keyword>
<keyword evidence="4" id="KW-0812">Transmembrane</keyword>
<evidence type="ECO:0000256" key="10">
    <source>
        <dbReference type="ARBA" id="ARBA00023136"/>
    </source>
</evidence>
<evidence type="ECO:0000256" key="12">
    <source>
        <dbReference type="PROSITE-ProRule" id="PRU00175"/>
    </source>
</evidence>
<evidence type="ECO:0000313" key="15">
    <source>
        <dbReference type="RefSeq" id="XP_020097771.1"/>
    </source>
</evidence>
<dbReference type="SMART" id="SM00184">
    <property type="entry name" value="RING"/>
    <property type="match status" value="1"/>
</dbReference>
<dbReference type="GO" id="GO:0016020">
    <property type="term" value="C:membrane"/>
    <property type="evidence" value="ECO:0007669"/>
    <property type="project" value="UniProtKB-SubCell"/>
</dbReference>
<gene>
    <name evidence="15" type="primary">LOC109716644</name>
</gene>
<dbReference type="SUPFAM" id="SSF57850">
    <property type="entry name" value="RING/U-box"/>
    <property type="match status" value="1"/>
</dbReference>
<keyword evidence="3" id="KW-0808">Transferase</keyword>
<dbReference type="PANTHER" id="PTHR45768:SF18">
    <property type="entry name" value="RING-H2 FINGER PROTEIN ATL47-RELATED"/>
    <property type="match status" value="1"/>
</dbReference>
<evidence type="ECO:0000259" key="13">
    <source>
        <dbReference type="PROSITE" id="PS50089"/>
    </source>
</evidence>
<evidence type="ECO:0000256" key="4">
    <source>
        <dbReference type="ARBA" id="ARBA00022692"/>
    </source>
</evidence>
<dbReference type="InterPro" id="IPR013083">
    <property type="entry name" value="Znf_RING/FYVE/PHD"/>
</dbReference>
<evidence type="ECO:0000256" key="3">
    <source>
        <dbReference type="ARBA" id="ARBA00022679"/>
    </source>
</evidence>
<evidence type="ECO:0000256" key="7">
    <source>
        <dbReference type="ARBA" id="ARBA00022786"/>
    </source>
</evidence>
<evidence type="ECO:0000256" key="2">
    <source>
        <dbReference type="ARBA" id="ARBA00004906"/>
    </source>
</evidence>
<evidence type="ECO:0000256" key="11">
    <source>
        <dbReference type="ARBA" id="ARBA00024209"/>
    </source>
</evidence>
<evidence type="ECO:0000256" key="6">
    <source>
        <dbReference type="ARBA" id="ARBA00022771"/>
    </source>
</evidence>
<sequence length="162" mass="17640">MTKEELNADNRGERDVEIEIHLPDIDSAIKVRWSSNLIFAPGISGSDAFVPAVAIVFAGICALENYREALQQCRRRISSLLDRVLYSSARQVHPAFALRQDGGGGRGGDGRTVCAVCLGSLTAGDMVRLLPVCAHMFHADCVDPWLRQHSTCPLCRSDAFLG</sequence>
<dbReference type="GO" id="GO:0016740">
    <property type="term" value="F:transferase activity"/>
    <property type="evidence" value="ECO:0007669"/>
    <property type="project" value="UniProtKB-KW"/>
</dbReference>
<evidence type="ECO:0000256" key="8">
    <source>
        <dbReference type="ARBA" id="ARBA00022833"/>
    </source>
</evidence>
<evidence type="ECO:0000256" key="9">
    <source>
        <dbReference type="ARBA" id="ARBA00022989"/>
    </source>
</evidence>
<keyword evidence="9" id="KW-1133">Transmembrane helix</keyword>